<organism evidence="2 3">
    <name type="scientific">Kutzneria kofuensis</name>
    <dbReference type="NCBI Taxonomy" id="103725"/>
    <lineage>
        <taxon>Bacteria</taxon>
        <taxon>Bacillati</taxon>
        <taxon>Actinomycetota</taxon>
        <taxon>Actinomycetes</taxon>
        <taxon>Pseudonocardiales</taxon>
        <taxon>Pseudonocardiaceae</taxon>
        <taxon>Kutzneria</taxon>
    </lineage>
</organism>
<dbReference type="AlphaFoldDB" id="A0A7W9KMX1"/>
<dbReference type="InterPro" id="IPR029030">
    <property type="entry name" value="Caspase-like_dom_sf"/>
</dbReference>
<evidence type="ECO:0000313" key="2">
    <source>
        <dbReference type="EMBL" id="MBB5895498.1"/>
    </source>
</evidence>
<dbReference type="EMBL" id="JACHIR010000001">
    <property type="protein sequence ID" value="MBB5895498.1"/>
    <property type="molecule type" value="Genomic_DNA"/>
</dbReference>
<feature type="domain" description="Peptidase C14 caspase" evidence="1">
    <location>
        <begin position="4"/>
        <end position="94"/>
    </location>
</feature>
<evidence type="ECO:0000259" key="1">
    <source>
        <dbReference type="Pfam" id="PF00656"/>
    </source>
</evidence>
<gene>
    <name evidence="2" type="ORF">BJ998_006694</name>
</gene>
<evidence type="ECO:0000313" key="3">
    <source>
        <dbReference type="Proteomes" id="UP000585638"/>
    </source>
</evidence>
<dbReference type="InterPro" id="IPR011600">
    <property type="entry name" value="Pept_C14_caspase"/>
</dbReference>
<comment type="caution">
    <text evidence="2">The sequence shown here is derived from an EMBL/GenBank/DDBJ whole genome shotgun (WGS) entry which is preliminary data.</text>
</comment>
<name>A0A7W9KMX1_9PSEU</name>
<keyword evidence="3" id="KW-1185">Reference proteome</keyword>
<dbReference type="Proteomes" id="UP000585638">
    <property type="component" value="Unassembled WGS sequence"/>
</dbReference>
<reference evidence="2 3" key="1">
    <citation type="submission" date="2020-08" db="EMBL/GenBank/DDBJ databases">
        <title>Sequencing the genomes of 1000 actinobacteria strains.</title>
        <authorList>
            <person name="Klenk H.-P."/>
        </authorList>
    </citation>
    <scope>NUCLEOTIDE SEQUENCE [LARGE SCALE GENOMIC DNA]</scope>
    <source>
        <strain evidence="2 3">DSM 43851</strain>
    </source>
</reference>
<dbReference type="GO" id="GO:0004197">
    <property type="term" value="F:cysteine-type endopeptidase activity"/>
    <property type="evidence" value="ECO:0007669"/>
    <property type="project" value="InterPro"/>
</dbReference>
<sequence length="124" mass="13374">MVDRREALIIATGAYEHDALRDLRSAAVDATALAAVLADPEIGAFSVDVLRDGKAHEVRSRIEDFFADRRPGDVRLLHLSCHGLKGESGDLYFTASDTRPQRLATSPSWTAFRPAARAAAGAGR</sequence>
<dbReference type="Pfam" id="PF00656">
    <property type="entry name" value="Peptidase_C14"/>
    <property type="match status" value="1"/>
</dbReference>
<dbReference type="GO" id="GO:0006508">
    <property type="term" value="P:proteolysis"/>
    <property type="evidence" value="ECO:0007669"/>
    <property type="project" value="InterPro"/>
</dbReference>
<proteinExistence type="predicted"/>
<dbReference type="RefSeq" id="WP_184867283.1">
    <property type="nucleotide sequence ID" value="NZ_BAAAWY010000098.1"/>
</dbReference>
<protein>
    <submittedName>
        <fullName evidence="2">Putative caspase-like protein</fullName>
    </submittedName>
</protein>
<dbReference type="Gene3D" id="3.40.50.1460">
    <property type="match status" value="1"/>
</dbReference>
<accession>A0A7W9KMX1</accession>
<dbReference type="SUPFAM" id="SSF52129">
    <property type="entry name" value="Caspase-like"/>
    <property type="match status" value="1"/>
</dbReference>